<gene>
    <name evidence="1" type="ORF">CF165_26940</name>
</gene>
<keyword evidence="2" id="KW-1185">Reference proteome</keyword>
<organism evidence="1 2">
    <name type="scientific">Amycolatopsis vastitatis</name>
    <dbReference type="NCBI Taxonomy" id="1905142"/>
    <lineage>
        <taxon>Bacteria</taxon>
        <taxon>Bacillati</taxon>
        <taxon>Actinomycetota</taxon>
        <taxon>Actinomycetes</taxon>
        <taxon>Pseudonocardiales</taxon>
        <taxon>Pseudonocardiaceae</taxon>
        <taxon>Amycolatopsis</taxon>
    </lineage>
</organism>
<dbReference type="RefSeq" id="WP_093950367.1">
    <property type="nucleotide sequence ID" value="NZ_NMUL01000030.1"/>
</dbReference>
<reference evidence="2" key="1">
    <citation type="submission" date="2017-07" db="EMBL/GenBank/DDBJ databases">
        <title>Comparative genome mining reveals phylogenetic distribution patterns of secondary metabolites in Amycolatopsis.</title>
        <authorList>
            <person name="Adamek M."/>
            <person name="Alanjary M."/>
            <person name="Sales-Ortells H."/>
            <person name="Goodfellow M."/>
            <person name="Bull A.T."/>
            <person name="Kalinowski J."/>
            <person name="Ziemert N."/>
        </authorList>
    </citation>
    <scope>NUCLEOTIDE SEQUENCE [LARGE SCALE GENOMIC DNA]</scope>
    <source>
        <strain evidence="2">H5</strain>
    </source>
</reference>
<dbReference type="SUPFAM" id="SSF81301">
    <property type="entry name" value="Nucleotidyltransferase"/>
    <property type="match status" value="1"/>
</dbReference>
<dbReference type="EMBL" id="NMUL01000030">
    <property type="protein sequence ID" value="OXM63997.1"/>
    <property type="molecule type" value="Genomic_DNA"/>
</dbReference>
<proteinExistence type="predicted"/>
<name>A0A229SXY1_9PSEU</name>
<sequence length="161" mass="18315">MNGHEKAPARRDIVEHHPLIRRLLNSGLPARDLLVAGSAPLLLHGCRKRINDLDVVARGEAWTLAQNWGAAELAPYQGGRQVNAVRPAELEIEIFDGWFPWLFDDHDVFDRAEIVSGVRFMSLANTFHWKSHLAREKDLKDLELIAKKYPSRFGRERAFAA</sequence>
<dbReference type="AlphaFoldDB" id="A0A229SXY1"/>
<accession>A0A229SXY1</accession>
<dbReference type="Proteomes" id="UP000215199">
    <property type="component" value="Unassembled WGS sequence"/>
</dbReference>
<protein>
    <submittedName>
        <fullName evidence="1">Uncharacterized protein</fullName>
    </submittedName>
</protein>
<dbReference type="InterPro" id="IPR043519">
    <property type="entry name" value="NT_sf"/>
</dbReference>
<dbReference type="OrthoDB" id="5192884at2"/>
<evidence type="ECO:0000313" key="2">
    <source>
        <dbReference type="Proteomes" id="UP000215199"/>
    </source>
</evidence>
<comment type="caution">
    <text evidence="1">The sequence shown here is derived from an EMBL/GenBank/DDBJ whole genome shotgun (WGS) entry which is preliminary data.</text>
</comment>
<evidence type="ECO:0000313" key="1">
    <source>
        <dbReference type="EMBL" id="OXM63997.1"/>
    </source>
</evidence>